<dbReference type="EMBL" id="LXQA010076554">
    <property type="protein sequence ID" value="MCI10515.1"/>
    <property type="molecule type" value="Genomic_DNA"/>
</dbReference>
<dbReference type="GO" id="GO:0003724">
    <property type="term" value="F:RNA helicase activity"/>
    <property type="evidence" value="ECO:0007669"/>
    <property type="project" value="UniProtKB-EC"/>
</dbReference>
<proteinExistence type="predicted"/>
<feature type="domain" description="Helicase C-terminal" evidence="3">
    <location>
        <begin position="8"/>
        <end position="62"/>
    </location>
</feature>
<protein>
    <recommendedName>
        <fullName evidence="1">RNA helicase</fullName>
        <ecNumber evidence="1">3.6.4.13</ecNumber>
    </recommendedName>
</protein>
<keyword evidence="4" id="KW-0347">Helicase</keyword>
<sequence>MEFSFVSGLVVLPLYSGLPRADQELVFTPTARGKRKVVISTNIAETSLTLEGIVYVVDSGFSKQRFYNP</sequence>
<keyword evidence="4" id="KW-0067">ATP-binding</keyword>
<dbReference type="AlphaFoldDB" id="A0A392PHZ9"/>
<dbReference type="InterPro" id="IPR001650">
    <property type="entry name" value="Helicase_C-like"/>
</dbReference>
<evidence type="ECO:0000256" key="1">
    <source>
        <dbReference type="ARBA" id="ARBA00012552"/>
    </source>
</evidence>
<dbReference type="InterPro" id="IPR027417">
    <property type="entry name" value="P-loop_NTPase"/>
</dbReference>
<evidence type="ECO:0000313" key="5">
    <source>
        <dbReference type="Proteomes" id="UP000265520"/>
    </source>
</evidence>
<dbReference type="PANTHER" id="PTHR18934">
    <property type="entry name" value="ATP-DEPENDENT RNA HELICASE"/>
    <property type="match status" value="1"/>
</dbReference>
<reference evidence="4 5" key="1">
    <citation type="journal article" date="2018" name="Front. Plant Sci.">
        <title>Red Clover (Trifolium pratense) and Zigzag Clover (T. medium) - A Picture of Genomic Similarities and Differences.</title>
        <authorList>
            <person name="Dluhosova J."/>
            <person name="Istvanek J."/>
            <person name="Nedelnik J."/>
            <person name="Repkova J."/>
        </authorList>
    </citation>
    <scope>NUCLEOTIDE SEQUENCE [LARGE SCALE GENOMIC DNA]</scope>
    <source>
        <strain evidence="5">cv. 10/8</strain>
        <tissue evidence="4">Leaf</tissue>
    </source>
</reference>
<evidence type="ECO:0000256" key="2">
    <source>
        <dbReference type="ARBA" id="ARBA00047984"/>
    </source>
</evidence>
<comment type="catalytic activity">
    <reaction evidence="2">
        <text>ATP + H2O = ADP + phosphate + H(+)</text>
        <dbReference type="Rhea" id="RHEA:13065"/>
        <dbReference type="ChEBI" id="CHEBI:15377"/>
        <dbReference type="ChEBI" id="CHEBI:15378"/>
        <dbReference type="ChEBI" id="CHEBI:30616"/>
        <dbReference type="ChEBI" id="CHEBI:43474"/>
        <dbReference type="ChEBI" id="CHEBI:456216"/>
        <dbReference type="EC" id="3.6.4.13"/>
    </reaction>
</comment>
<organism evidence="4 5">
    <name type="scientific">Trifolium medium</name>
    <dbReference type="NCBI Taxonomy" id="97028"/>
    <lineage>
        <taxon>Eukaryota</taxon>
        <taxon>Viridiplantae</taxon>
        <taxon>Streptophyta</taxon>
        <taxon>Embryophyta</taxon>
        <taxon>Tracheophyta</taxon>
        <taxon>Spermatophyta</taxon>
        <taxon>Magnoliopsida</taxon>
        <taxon>eudicotyledons</taxon>
        <taxon>Gunneridae</taxon>
        <taxon>Pentapetalae</taxon>
        <taxon>rosids</taxon>
        <taxon>fabids</taxon>
        <taxon>Fabales</taxon>
        <taxon>Fabaceae</taxon>
        <taxon>Papilionoideae</taxon>
        <taxon>50 kb inversion clade</taxon>
        <taxon>NPAAA clade</taxon>
        <taxon>Hologalegina</taxon>
        <taxon>IRL clade</taxon>
        <taxon>Trifolieae</taxon>
        <taxon>Trifolium</taxon>
    </lineage>
</organism>
<dbReference type="CDD" id="cd18791">
    <property type="entry name" value="SF2_C_RHA"/>
    <property type="match status" value="1"/>
</dbReference>
<evidence type="ECO:0000259" key="3">
    <source>
        <dbReference type="Pfam" id="PF00271"/>
    </source>
</evidence>
<keyword evidence="4" id="KW-0547">Nucleotide-binding</keyword>
<keyword evidence="4" id="KW-0378">Hydrolase</keyword>
<comment type="caution">
    <text evidence="4">The sequence shown here is derived from an EMBL/GenBank/DDBJ whole genome shotgun (WGS) entry which is preliminary data.</text>
</comment>
<dbReference type="Proteomes" id="UP000265520">
    <property type="component" value="Unassembled WGS sequence"/>
</dbReference>
<dbReference type="Gene3D" id="3.40.50.300">
    <property type="entry name" value="P-loop containing nucleotide triphosphate hydrolases"/>
    <property type="match status" value="1"/>
</dbReference>
<evidence type="ECO:0000313" key="4">
    <source>
        <dbReference type="EMBL" id="MCI10515.1"/>
    </source>
</evidence>
<dbReference type="GO" id="GO:0003723">
    <property type="term" value="F:RNA binding"/>
    <property type="evidence" value="ECO:0007669"/>
    <property type="project" value="TreeGrafter"/>
</dbReference>
<dbReference type="SUPFAM" id="SSF52540">
    <property type="entry name" value="P-loop containing nucleoside triphosphate hydrolases"/>
    <property type="match status" value="1"/>
</dbReference>
<feature type="non-terminal residue" evidence="4">
    <location>
        <position position="69"/>
    </location>
</feature>
<keyword evidence="5" id="KW-1185">Reference proteome</keyword>
<name>A0A392PHZ9_9FABA</name>
<dbReference type="PANTHER" id="PTHR18934:SF136">
    <property type="entry name" value="ATP-DEPENDENT RNA HELICASE DHX35-RELATED"/>
    <property type="match status" value="1"/>
</dbReference>
<accession>A0A392PHZ9</accession>
<dbReference type="EC" id="3.6.4.13" evidence="1"/>
<dbReference type="Pfam" id="PF00271">
    <property type="entry name" value="Helicase_C"/>
    <property type="match status" value="1"/>
</dbReference>